<dbReference type="Proteomes" id="UP000712600">
    <property type="component" value="Unassembled WGS sequence"/>
</dbReference>
<name>A0A8S9PMZ4_BRACR</name>
<dbReference type="AlphaFoldDB" id="A0A8S9PMZ4"/>
<reference evidence="2" key="1">
    <citation type="submission" date="2019-12" db="EMBL/GenBank/DDBJ databases">
        <title>Genome sequencing and annotation of Brassica cretica.</title>
        <authorList>
            <person name="Studholme D.J."/>
            <person name="Sarris P."/>
        </authorList>
    </citation>
    <scope>NUCLEOTIDE SEQUENCE</scope>
    <source>
        <strain evidence="2">PFS-109/04</strain>
        <tissue evidence="2">Leaf</tissue>
    </source>
</reference>
<evidence type="ECO:0000313" key="3">
    <source>
        <dbReference type="Proteomes" id="UP000712600"/>
    </source>
</evidence>
<feature type="compositionally biased region" description="Basic and acidic residues" evidence="1">
    <location>
        <begin position="19"/>
        <end position="48"/>
    </location>
</feature>
<feature type="compositionally biased region" description="Polar residues" evidence="1">
    <location>
        <begin position="50"/>
        <end position="60"/>
    </location>
</feature>
<accession>A0A8S9PMZ4</accession>
<evidence type="ECO:0000313" key="2">
    <source>
        <dbReference type="EMBL" id="KAF3521270.1"/>
    </source>
</evidence>
<dbReference type="EMBL" id="QGKX02001478">
    <property type="protein sequence ID" value="KAF3521270.1"/>
    <property type="molecule type" value="Genomic_DNA"/>
</dbReference>
<organism evidence="2 3">
    <name type="scientific">Brassica cretica</name>
    <name type="common">Mustard</name>
    <dbReference type="NCBI Taxonomy" id="69181"/>
    <lineage>
        <taxon>Eukaryota</taxon>
        <taxon>Viridiplantae</taxon>
        <taxon>Streptophyta</taxon>
        <taxon>Embryophyta</taxon>
        <taxon>Tracheophyta</taxon>
        <taxon>Spermatophyta</taxon>
        <taxon>Magnoliopsida</taxon>
        <taxon>eudicotyledons</taxon>
        <taxon>Gunneridae</taxon>
        <taxon>Pentapetalae</taxon>
        <taxon>rosids</taxon>
        <taxon>malvids</taxon>
        <taxon>Brassicales</taxon>
        <taxon>Brassicaceae</taxon>
        <taxon>Brassiceae</taxon>
        <taxon>Brassica</taxon>
    </lineage>
</organism>
<comment type="caution">
    <text evidence="2">The sequence shown here is derived from an EMBL/GenBank/DDBJ whole genome shotgun (WGS) entry which is preliminary data.</text>
</comment>
<gene>
    <name evidence="2" type="ORF">F2Q69_00063948</name>
</gene>
<feature type="region of interest" description="Disordered" evidence="1">
    <location>
        <begin position="1"/>
        <end position="80"/>
    </location>
</feature>
<protein>
    <submittedName>
        <fullName evidence="2">Uncharacterized protein</fullName>
    </submittedName>
</protein>
<evidence type="ECO:0000256" key="1">
    <source>
        <dbReference type="SAM" id="MobiDB-lite"/>
    </source>
</evidence>
<proteinExistence type="predicted"/>
<sequence>MQTKLPTRGDCRRRKGHRRLEDVDQSRRTDKLTAKDKMSSETRQRYRDNLSPSLEWSQGESLGGVEMVSPLGEELKLDHH</sequence>